<dbReference type="InterPro" id="IPR002397">
    <property type="entry name" value="Cyt_P450_B"/>
</dbReference>
<keyword evidence="5" id="KW-0408">Iron</keyword>
<dbReference type="InterPro" id="IPR001128">
    <property type="entry name" value="Cyt_P450"/>
</dbReference>
<evidence type="ECO:0000256" key="5">
    <source>
        <dbReference type="ARBA" id="ARBA00023004"/>
    </source>
</evidence>
<dbReference type="FunFam" id="1.10.630.10:FF:000018">
    <property type="entry name" value="Cytochrome P450 monooxygenase"/>
    <property type="match status" value="1"/>
</dbReference>
<dbReference type="GO" id="GO:0020037">
    <property type="term" value="F:heme binding"/>
    <property type="evidence" value="ECO:0007669"/>
    <property type="project" value="InterPro"/>
</dbReference>
<evidence type="ECO:0000256" key="3">
    <source>
        <dbReference type="ARBA" id="ARBA00022723"/>
    </source>
</evidence>
<dbReference type="PANTHER" id="PTHR46696:SF1">
    <property type="entry name" value="CYTOCHROME P450 YJIB-RELATED"/>
    <property type="match status" value="1"/>
</dbReference>
<proteinExistence type="inferred from homology"/>
<dbReference type="InterPro" id="IPR036396">
    <property type="entry name" value="Cyt_P450_sf"/>
</dbReference>
<dbReference type="RefSeq" id="WP_133904784.1">
    <property type="nucleotide sequence ID" value="NZ_SOCP01000008.1"/>
</dbReference>
<dbReference type="OrthoDB" id="5241086at2"/>
<dbReference type="AlphaFoldDB" id="A0A4R7VHU4"/>
<comment type="similarity">
    <text evidence="1">Belongs to the cytochrome P450 family.</text>
</comment>
<dbReference type="GO" id="GO:0004497">
    <property type="term" value="F:monooxygenase activity"/>
    <property type="evidence" value="ECO:0007669"/>
    <property type="project" value="UniProtKB-KW"/>
</dbReference>
<evidence type="ECO:0000256" key="6">
    <source>
        <dbReference type="ARBA" id="ARBA00023033"/>
    </source>
</evidence>
<dbReference type="CDD" id="cd11033">
    <property type="entry name" value="CYP142-like"/>
    <property type="match status" value="1"/>
</dbReference>
<name>A0A4R7VHU4_9PSEU</name>
<dbReference type="Gene3D" id="1.10.630.10">
    <property type="entry name" value="Cytochrome P450"/>
    <property type="match status" value="1"/>
</dbReference>
<dbReference type="Pfam" id="PF00067">
    <property type="entry name" value="p450"/>
    <property type="match status" value="1"/>
</dbReference>
<protein>
    <submittedName>
        <fullName evidence="7">Cytochrome P450</fullName>
    </submittedName>
</protein>
<comment type="caution">
    <text evidence="7">The sequence shown here is derived from an EMBL/GenBank/DDBJ whole genome shotgun (WGS) entry which is preliminary data.</text>
</comment>
<evidence type="ECO:0000256" key="1">
    <source>
        <dbReference type="ARBA" id="ARBA00010617"/>
    </source>
</evidence>
<dbReference type="EMBL" id="SOCP01000008">
    <property type="protein sequence ID" value="TDV48735.1"/>
    <property type="molecule type" value="Genomic_DNA"/>
</dbReference>
<keyword evidence="8" id="KW-1185">Reference proteome</keyword>
<keyword evidence="2" id="KW-0349">Heme</keyword>
<evidence type="ECO:0000256" key="2">
    <source>
        <dbReference type="ARBA" id="ARBA00022617"/>
    </source>
</evidence>
<evidence type="ECO:0000313" key="8">
    <source>
        <dbReference type="Proteomes" id="UP000294927"/>
    </source>
</evidence>
<keyword evidence="6" id="KW-0503">Monooxygenase</keyword>
<reference evidence="7 8" key="1">
    <citation type="submission" date="2019-03" db="EMBL/GenBank/DDBJ databases">
        <title>Genomic Encyclopedia of Archaeal and Bacterial Type Strains, Phase II (KMG-II): from individual species to whole genera.</title>
        <authorList>
            <person name="Goeker M."/>
        </authorList>
    </citation>
    <scope>NUCLEOTIDE SEQUENCE [LARGE SCALE GENOMIC DNA]</scope>
    <source>
        <strain evidence="7 8">DSM 45499</strain>
    </source>
</reference>
<sequence length="443" mass="49926">MTITETFATGGIHTPDRVARQIVLPEGHRDEAELFEAYRWLREHNPLAWVEVDGYDPVWLVAKHADIAEIGRQPAVFTNGGGTEPGSHNPVMHNQAGDAFTRSLTGGSLRVLETLVYLDPPEHTAVRAIAAEWFRPANLAKWEDVVREFARTAIATSLRPGHNHLDFVQHFAIHYPLHVIMSLFGVPESDEPRMMTLTQDLFGTNDPDAQRADVQPLGPTAAAEQWSATIRDFYAYFDDLVESRRARPRDDLATIIANARRPDGAFYPKEVAYGWFIAIATGGHDTTSSTLAGGIEALAHHPDQLREVQEDPTKIPLLVNESLRWSSPIKHFMRRAASDYVLRDRQIRRGDRMMLLYQSANRDPEVFDDPDTFRFDRSPNKHIALGHGPHVCIGQHLARQELRIMFEELLPRIESLTTTGPRKVVQTNFVGGLRNLPVTLVLR</sequence>
<keyword evidence="3" id="KW-0479">Metal-binding</keyword>
<evidence type="ECO:0000313" key="7">
    <source>
        <dbReference type="EMBL" id="TDV48735.1"/>
    </source>
</evidence>
<gene>
    <name evidence="7" type="ORF">CLV71_10895</name>
</gene>
<dbReference type="PRINTS" id="PR00359">
    <property type="entry name" value="BP450"/>
</dbReference>
<dbReference type="SUPFAM" id="SSF48264">
    <property type="entry name" value="Cytochrome P450"/>
    <property type="match status" value="1"/>
</dbReference>
<keyword evidence="4" id="KW-0560">Oxidoreductase</keyword>
<organism evidence="7 8">
    <name type="scientific">Actinophytocola oryzae</name>
    <dbReference type="NCBI Taxonomy" id="502181"/>
    <lineage>
        <taxon>Bacteria</taxon>
        <taxon>Bacillati</taxon>
        <taxon>Actinomycetota</taxon>
        <taxon>Actinomycetes</taxon>
        <taxon>Pseudonocardiales</taxon>
        <taxon>Pseudonocardiaceae</taxon>
    </lineage>
</organism>
<dbReference type="GO" id="GO:0005506">
    <property type="term" value="F:iron ion binding"/>
    <property type="evidence" value="ECO:0007669"/>
    <property type="project" value="InterPro"/>
</dbReference>
<dbReference type="PANTHER" id="PTHR46696">
    <property type="entry name" value="P450, PUTATIVE (EUROFUNG)-RELATED"/>
    <property type="match status" value="1"/>
</dbReference>
<dbReference type="Proteomes" id="UP000294927">
    <property type="component" value="Unassembled WGS sequence"/>
</dbReference>
<accession>A0A4R7VHU4</accession>
<dbReference type="PRINTS" id="PR00385">
    <property type="entry name" value="P450"/>
</dbReference>
<dbReference type="GO" id="GO:0016705">
    <property type="term" value="F:oxidoreductase activity, acting on paired donors, with incorporation or reduction of molecular oxygen"/>
    <property type="evidence" value="ECO:0007669"/>
    <property type="project" value="InterPro"/>
</dbReference>
<evidence type="ECO:0000256" key="4">
    <source>
        <dbReference type="ARBA" id="ARBA00023002"/>
    </source>
</evidence>